<dbReference type="GO" id="GO:0008757">
    <property type="term" value="F:S-adenosylmethionine-dependent methyltransferase activity"/>
    <property type="evidence" value="ECO:0007669"/>
    <property type="project" value="TreeGrafter"/>
</dbReference>
<evidence type="ECO:0000256" key="1">
    <source>
        <dbReference type="ARBA" id="ARBA00006149"/>
    </source>
</evidence>
<dbReference type="GO" id="GO:0035657">
    <property type="term" value="C:eRF1 methyltransferase complex"/>
    <property type="evidence" value="ECO:0007669"/>
    <property type="project" value="TreeGrafter"/>
</dbReference>
<dbReference type="InterPro" id="IPR002052">
    <property type="entry name" value="DNA_methylase_N6_adenine_CS"/>
</dbReference>
<gene>
    <name evidence="6" type="primary">prmA</name>
    <name evidence="6" type="ORF">NCTC13296_02008</name>
</gene>
<evidence type="ECO:0000313" key="7">
    <source>
        <dbReference type="Proteomes" id="UP000254569"/>
    </source>
</evidence>
<comment type="similarity">
    <text evidence="1">Belongs to the eukaryotic/archaeal PrmC-related family.</text>
</comment>
<proteinExistence type="inferred from homology"/>
<dbReference type="PROSITE" id="PS00092">
    <property type="entry name" value="N6_MTASE"/>
    <property type="match status" value="1"/>
</dbReference>
<name>A0A379LYN4_9NOCA</name>
<dbReference type="AlphaFoldDB" id="A0A379LYN4"/>
<dbReference type="SUPFAM" id="SSF53335">
    <property type="entry name" value="S-adenosyl-L-methionine-dependent methyltransferases"/>
    <property type="match status" value="1"/>
</dbReference>
<keyword evidence="2 6" id="KW-0489">Methyltransferase</keyword>
<dbReference type="EC" id="2.1.1.-" evidence="6"/>
<evidence type="ECO:0000256" key="2">
    <source>
        <dbReference type="ARBA" id="ARBA00022603"/>
    </source>
</evidence>
<keyword evidence="7" id="KW-1185">Reference proteome</keyword>
<dbReference type="InterPro" id="IPR052190">
    <property type="entry name" value="Euk-Arch_PrmC-MTase"/>
</dbReference>
<evidence type="ECO:0000259" key="5">
    <source>
        <dbReference type="Pfam" id="PF05175"/>
    </source>
</evidence>
<dbReference type="GO" id="GO:0032259">
    <property type="term" value="P:methylation"/>
    <property type="evidence" value="ECO:0007669"/>
    <property type="project" value="UniProtKB-KW"/>
</dbReference>
<sequence length="228" mass="24215">MTASLALDGSDSPRVWRLPGVYRPQEDSYLLAGALADAGGAEGANVLDFCTGTGFLAVNAAMLGASSVTAFDIDPRAVLSARLNAWSRRLPIRARQGSLDDALLHGPFDVVLSNPPYVPCEGQNRDARWDAGADGRCVLDPLCDSLPSLLAPGGFALIVHSEFTGVDATLSRLRDADLEASVVARNRIPFGPVLRNRAGYLYSTQLAEPGALTEEVVVVRADRPRTRG</sequence>
<dbReference type="InterPro" id="IPR007848">
    <property type="entry name" value="Small_mtfrase_dom"/>
</dbReference>
<reference evidence="6 7" key="1">
    <citation type="submission" date="2018-06" db="EMBL/GenBank/DDBJ databases">
        <authorList>
            <consortium name="Pathogen Informatics"/>
            <person name="Doyle S."/>
        </authorList>
    </citation>
    <scope>NUCLEOTIDE SEQUENCE [LARGE SCALE GENOMIC DNA]</scope>
    <source>
        <strain evidence="6 7">NCTC13296</strain>
    </source>
</reference>
<organism evidence="6 7">
    <name type="scientific">Rhodococcus gordoniae</name>
    <dbReference type="NCBI Taxonomy" id="223392"/>
    <lineage>
        <taxon>Bacteria</taxon>
        <taxon>Bacillati</taxon>
        <taxon>Actinomycetota</taxon>
        <taxon>Actinomycetes</taxon>
        <taxon>Mycobacteriales</taxon>
        <taxon>Nocardiaceae</taxon>
        <taxon>Rhodococcus</taxon>
    </lineage>
</organism>
<accession>A0A379LYN4</accession>
<dbReference type="GO" id="GO:0008276">
    <property type="term" value="F:protein methyltransferase activity"/>
    <property type="evidence" value="ECO:0007669"/>
    <property type="project" value="TreeGrafter"/>
</dbReference>
<dbReference type="CDD" id="cd02440">
    <property type="entry name" value="AdoMet_MTases"/>
    <property type="match status" value="1"/>
</dbReference>
<evidence type="ECO:0000256" key="4">
    <source>
        <dbReference type="ARBA" id="ARBA00022691"/>
    </source>
</evidence>
<dbReference type="Pfam" id="PF05175">
    <property type="entry name" value="MTS"/>
    <property type="match status" value="1"/>
</dbReference>
<dbReference type="GO" id="GO:0008170">
    <property type="term" value="F:N-methyltransferase activity"/>
    <property type="evidence" value="ECO:0007669"/>
    <property type="project" value="UniProtKB-ARBA"/>
</dbReference>
<dbReference type="EMBL" id="UGVI01000001">
    <property type="protein sequence ID" value="SUE15151.1"/>
    <property type="molecule type" value="Genomic_DNA"/>
</dbReference>
<dbReference type="PANTHER" id="PTHR45875:SF1">
    <property type="entry name" value="METHYLTRANSFERASE N6AMT1"/>
    <property type="match status" value="1"/>
</dbReference>
<dbReference type="Proteomes" id="UP000254569">
    <property type="component" value="Unassembled WGS sequence"/>
</dbReference>
<dbReference type="Gene3D" id="3.40.50.150">
    <property type="entry name" value="Vaccinia Virus protein VP39"/>
    <property type="match status" value="1"/>
</dbReference>
<dbReference type="InterPro" id="IPR004557">
    <property type="entry name" value="PrmC-related"/>
</dbReference>
<keyword evidence="4" id="KW-0949">S-adenosyl-L-methionine</keyword>
<protein>
    <submittedName>
        <fullName evidence="6">Methyltransferase</fullName>
        <ecNumber evidence="6">2.1.1.-</ecNumber>
    </submittedName>
</protein>
<evidence type="ECO:0000313" key="6">
    <source>
        <dbReference type="EMBL" id="SUE15151.1"/>
    </source>
</evidence>
<evidence type="ECO:0000256" key="3">
    <source>
        <dbReference type="ARBA" id="ARBA00022679"/>
    </source>
</evidence>
<dbReference type="PANTHER" id="PTHR45875">
    <property type="entry name" value="METHYLTRANSFERASE N6AMT1"/>
    <property type="match status" value="1"/>
</dbReference>
<dbReference type="GO" id="GO:0003676">
    <property type="term" value="F:nucleic acid binding"/>
    <property type="evidence" value="ECO:0007669"/>
    <property type="project" value="InterPro"/>
</dbReference>
<dbReference type="InterPro" id="IPR029063">
    <property type="entry name" value="SAM-dependent_MTases_sf"/>
</dbReference>
<dbReference type="NCBIfam" id="TIGR00537">
    <property type="entry name" value="hemK_rel_arch"/>
    <property type="match status" value="1"/>
</dbReference>
<keyword evidence="3 6" id="KW-0808">Transferase</keyword>
<feature type="domain" description="Methyltransferase small" evidence="5">
    <location>
        <begin position="26"/>
        <end position="127"/>
    </location>
</feature>